<dbReference type="UniPathway" id="UPA01057">
    <property type="reaction ID" value="UER00164"/>
</dbReference>
<dbReference type="GO" id="GO:0030976">
    <property type="term" value="F:thiamine pyrophosphate binding"/>
    <property type="evidence" value="ECO:0007669"/>
    <property type="project" value="UniProtKB-UniRule"/>
</dbReference>
<evidence type="ECO:0000256" key="2">
    <source>
        <dbReference type="ARBA" id="ARBA00022679"/>
    </source>
</evidence>
<dbReference type="HAMAP" id="MF_01659">
    <property type="entry name" value="MenD"/>
    <property type="match status" value="1"/>
</dbReference>
<evidence type="ECO:0000256" key="1">
    <source>
        <dbReference type="ARBA" id="ARBA00022428"/>
    </source>
</evidence>
<dbReference type="CDD" id="cd07037">
    <property type="entry name" value="TPP_PYR_MenD"/>
    <property type="match status" value="1"/>
</dbReference>
<dbReference type="InterPro" id="IPR029035">
    <property type="entry name" value="DHS-like_NAD/FAD-binding_dom"/>
</dbReference>
<comment type="similarity">
    <text evidence="7">Belongs to the TPP enzyme family. MenD subfamily.</text>
</comment>
<dbReference type="GO" id="GO:0000287">
    <property type="term" value="F:magnesium ion binding"/>
    <property type="evidence" value="ECO:0007669"/>
    <property type="project" value="UniProtKB-UniRule"/>
</dbReference>
<evidence type="ECO:0000313" key="10">
    <source>
        <dbReference type="EMBL" id="TLV02976.1"/>
    </source>
</evidence>
<keyword evidence="2 7" id="KW-0808">Transferase</keyword>
<evidence type="ECO:0000259" key="8">
    <source>
        <dbReference type="Pfam" id="PF02776"/>
    </source>
</evidence>
<dbReference type="InterPro" id="IPR004433">
    <property type="entry name" value="MenaQ_synth_MenD"/>
</dbReference>
<sequence>MAILQPIIDLAAICYGHGIRHVVISPGSRSAALTLAFARHGGFKTHVCIDERSAGFIAMGMAQQIRVPVVLICTSGSAAYNFAPAVSEAFFQQIPLLILTADRPKEWLHQYDGQTIYQNDIYGKHVKKAFELSPDYGHKDVQWSISRTVNEAINVAAALPYGPVHINIPIREPFYPQASETWKQSANLRIIKRQEPDRILSPDQWMDILNEWDDSKKILIAIGQHGPDERLSRVLAQISDEWGIPIVGDCISNLNGNQFIGNHDLFLSFPEVTELQPDLLITAGLSFISKDLKNFLRKNTPKQHWHIGLDNILADPTQSVSRFLPISPTYFFESLFEKIDYQLFTQNVDPENDEAFGLTWSAKNTVSGRLKHEYLENLTSLNDLTGIDLSIKSLKSSYQLHVANSMSIRYLNMLGMPEHVSGIFSNRGTSGIDGCVSTAIGAAMVNGQPTVLIVGDVAFLYDRNGFLNKSLPENLKIIVLNNAGGNIFRMIDGPTGLPEMEEFFETRHSFSARRTCEDSAISYFKASDLEELESVLLQFWTGQSISLLEIFTDPYENEKVWRELRRQAREQSF</sequence>
<dbReference type="AlphaFoldDB" id="A0A5R9L333"/>
<evidence type="ECO:0000313" key="11">
    <source>
        <dbReference type="Proteomes" id="UP000306402"/>
    </source>
</evidence>
<dbReference type="InterPro" id="IPR029061">
    <property type="entry name" value="THDP-binding"/>
</dbReference>
<dbReference type="PIRSF" id="PIRSF004983">
    <property type="entry name" value="MenD"/>
    <property type="match status" value="1"/>
</dbReference>
<comment type="pathway">
    <text evidence="7">Quinol/quinone metabolism; 1,4-dihydroxy-2-naphthoate biosynthesis; 1,4-dihydroxy-2-naphthoate from chorismate: step 2/7.</text>
</comment>
<dbReference type="Pfam" id="PF16582">
    <property type="entry name" value="TPP_enzyme_M_2"/>
    <property type="match status" value="1"/>
</dbReference>
<keyword evidence="11" id="KW-1185">Reference proteome</keyword>
<feature type="domain" description="Thiamine pyrophosphate enzyme N-terminal TPP-binding" evidence="8">
    <location>
        <begin position="10"/>
        <end position="115"/>
    </location>
</feature>
<comment type="caution">
    <text evidence="10">The sequence shown here is derived from an EMBL/GenBank/DDBJ whole genome shotgun (WGS) entry which is preliminary data.</text>
</comment>
<dbReference type="Gene3D" id="3.40.50.1220">
    <property type="entry name" value="TPP-binding domain"/>
    <property type="match status" value="1"/>
</dbReference>
<comment type="subunit">
    <text evidence="7">Homodimer.</text>
</comment>
<dbReference type="SUPFAM" id="SSF52467">
    <property type="entry name" value="DHS-like NAD/FAD-binding domain"/>
    <property type="match status" value="1"/>
</dbReference>
<keyword evidence="4 7" id="KW-0460">Magnesium</keyword>
<comment type="function">
    <text evidence="7">Catalyzes the thiamine diphosphate-dependent decarboxylation of 2-oxoglutarate and the subsequent addition of the resulting succinic semialdehyde-thiamine pyrophosphate anion to isochorismate to yield 2-succinyl-5-enolpyruvyl-6-hydroxy-3-cyclohexene-1-carboxylate (SEPHCHC).</text>
</comment>
<dbReference type="PANTHER" id="PTHR42916:SF1">
    <property type="entry name" value="PROTEIN PHYLLO, CHLOROPLASTIC"/>
    <property type="match status" value="1"/>
</dbReference>
<dbReference type="Pfam" id="PF02776">
    <property type="entry name" value="TPP_enzyme_N"/>
    <property type="match status" value="1"/>
</dbReference>
<dbReference type="InterPro" id="IPR032264">
    <property type="entry name" value="MenD_middle"/>
</dbReference>
<comment type="catalytic activity">
    <reaction evidence="7">
        <text>isochorismate + 2-oxoglutarate + H(+) = 5-enolpyruvoyl-6-hydroxy-2-succinyl-cyclohex-3-ene-1-carboxylate + CO2</text>
        <dbReference type="Rhea" id="RHEA:25593"/>
        <dbReference type="ChEBI" id="CHEBI:15378"/>
        <dbReference type="ChEBI" id="CHEBI:16526"/>
        <dbReference type="ChEBI" id="CHEBI:16810"/>
        <dbReference type="ChEBI" id="CHEBI:29780"/>
        <dbReference type="ChEBI" id="CHEBI:58818"/>
        <dbReference type="EC" id="2.2.1.9"/>
    </reaction>
</comment>
<dbReference type="InterPro" id="IPR012001">
    <property type="entry name" value="Thiamin_PyroP_enz_TPP-bd_dom"/>
</dbReference>
<keyword evidence="1 7" id="KW-0474">Menaquinone biosynthesis</keyword>
<feature type="domain" description="Menaquinone biosynthesis protein MenD middle" evidence="9">
    <location>
        <begin position="180"/>
        <end position="324"/>
    </location>
</feature>
<organism evidence="10 11">
    <name type="scientific">Dyadobacter luticola</name>
    <dbReference type="NCBI Taxonomy" id="1979387"/>
    <lineage>
        <taxon>Bacteria</taxon>
        <taxon>Pseudomonadati</taxon>
        <taxon>Bacteroidota</taxon>
        <taxon>Cytophagia</taxon>
        <taxon>Cytophagales</taxon>
        <taxon>Spirosomataceae</taxon>
        <taxon>Dyadobacter</taxon>
    </lineage>
</organism>
<reference evidence="10 11" key="1">
    <citation type="submission" date="2019-05" db="EMBL/GenBank/DDBJ databases">
        <authorList>
            <person name="Qu J.-H."/>
        </authorList>
    </citation>
    <scope>NUCLEOTIDE SEQUENCE [LARGE SCALE GENOMIC DNA]</scope>
    <source>
        <strain evidence="10 11">T17</strain>
    </source>
</reference>
<keyword evidence="5 7" id="KW-0786">Thiamine pyrophosphate</keyword>
<dbReference type="GO" id="GO:0030145">
    <property type="term" value="F:manganese ion binding"/>
    <property type="evidence" value="ECO:0007669"/>
    <property type="project" value="UniProtKB-UniRule"/>
</dbReference>
<evidence type="ECO:0000256" key="5">
    <source>
        <dbReference type="ARBA" id="ARBA00023052"/>
    </source>
</evidence>
<dbReference type="CDD" id="cd02009">
    <property type="entry name" value="TPP_SHCHC_synthase"/>
    <property type="match status" value="1"/>
</dbReference>
<proteinExistence type="inferred from homology"/>
<evidence type="ECO:0000256" key="3">
    <source>
        <dbReference type="ARBA" id="ARBA00022723"/>
    </source>
</evidence>
<dbReference type="Proteomes" id="UP000306402">
    <property type="component" value="Unassembled WGS sequence"/>
</dbReference>
<dbReference type="GO" id="GO:0070204">
    <property type="term" value="F:2-succinyl-5-enolpyruvyl-6-hydroxy-3-cyclohexene-1-carboxylic-acid synthase activity"/>
    <property type="evidence" value="ECO:0007669"/>
    <property type="project" value="UniProtKB-UniRule"/>
</dbReference>
<evidence type="ECO:0000256" key="7">
    <source>
        <dbReference type="HAMAP-Rule" id="MF_01659"/>
    </source>
</evidence>
<comment type="pathway">
    <text evidence="7">Quinol/quinone metabolism; menaquinone biosynthesis.</text>
</comment>
<dbReference type="SUPFAM" id="SSF52518">
    <property type="entry name" value="Thiamin diphosphate-binding fold (THDP-binding)"/>
    <property type="match status" value="2"/>
</dbReference>
<name>A0A5R9L333_9BACT</name>
<gene>
    <name evidence="7 10" type="primary">menD</name>
    <name evidence="10" type="ORF">FEN17_05015</name>
</gene>
<keyword evidence="6 7" id="KW-0464">Manganese</keyword>
<accession>A0A5R9L333</accession>
<dbReference type="PANTHER" id="PTHR42916">
    <property type="entry name" value="2-SUCCINYL-5-ENOLPYRUVYL-6-HYDROXY-3-CYCLOHEXENE-1-CARBOXYLATE SYNTHASE"/>
    <property type="match status" value="1"/>
</dbReference>
<evidence type="ECO:0000256" key="6">
    <source>
        <dbReference type="ARBA" id="ARBA00023211"/>
    </source>
</evidence>
<evidence type="ECO:0000256" key="4">
    <source>
        <dbReference type="ARBA" id="ARBA00022842"/>
    </source>
</evidence>
<keyword evidence="3 7" id="KW-0479">Metal-binding</keyword>
<dbReference type="EMBL" id="VCEJ01000002">
    <property type="protein sequence ID" value="TLV02976.1"/>
    <property type="molecule type" value="Genomic_DNA"/>
</dbReference>
<dbReference type="GO" id="GO:0009234">
    <property type="term" value="P:menaquinone biosynthetic process"/>
    <property type="evidence" value="ECO:0007669"/>
    <property type="project" value="UniProtKB-UniRule"/>
</dbReference>
<dbReference type="OrthoDB" id="9791859at2"/>
<dbReference type="UniPathway" id="UPA00079"/>
<comment type="cofactor">
    <cofactor evidence="7">
        <name>Mg(2+)</name>
        <dbReference type="ChEBI" id="CHEBI:18420"/>
    </cofactor>
    <cofactor evidence="7">
        <name>Mn(2+)</name>
        <dbReference type="ChEBI" id="CHEBI:29035"/>
    </cofactor>
</comment>
<protein>
    <recommendedName>
        <fullName evidence="7">2-succinyl-5-enolpyruvyl-6-hydroxy-3-cyclohexene-1-carboxylate synthase</fullName>
        <shortName evidence="7">SEPHCHC synthase</shortName>
        <ecNumber evidence="7">2.2.1.9</ecNumber>
    </recommendedName>
    <alternativeName>
        <fullName evidence="7">Menaquinone biosynthesis protein MenD</fullName>
    </alternativeName>
</protein>
<dbReference type="Gene3D" id="3.40.50.970">
    <property type="match status" value="2"/>
</dbReference>
<dbReference type="EC" id="2.2.1.9" evidence="7"/>
<dbReference type="RefSeq" id="WP_138364185.1">
    <property type="nucleotide sequence ID" value="NZ_VCEJ01000002.1"/>
</dbReference>
<comment type="cofactor">
    <cofactor evidence="7">
        <name>thiamine diphosphate</name>
        <dbReference type="ChEBI" id="CHEBI:58937"/>
    </cofactor>
    <text evidence="7">Binds 1 thiamine pyrophosphate per subunit.</text>
</comment>
<dbReference type="NCBIfam" id="TIGR00173">
    <property type="entry name" value="menD"/>
    <property type="match status" value="1"/>
</dbReference>
<evidence type="ECO:0000259" key="9">
    <source>
        <dbReference type="Pfam" id="PF16582"/>
    </source>
</evidence>